<dbReference type="GO" id="GO:0003677">
    <property type="term" value="F:DNA binding"/>
    <property type="evidence" value="ECO:0007669"/>
    <property type="project" value="UniProtKB-KW"/>
</dbReference>
<dbReference type="PANTHER" id="PTHR30579:SF7">
    <property type="entry name" value="HTH-TYPE TRANSCRIPTIONAL REGULATOR LRHA-RELATED"/>
    <property type="match status" value="1"/>
</dbReference>
<evidence type="ECO:0000313" key="6">
    <source>
        <dbReference type="EMBL" id="MBR0661424.1"/>
    </source>
</evidence>
<dbReference type="PANTHER" id="PTHR30579">
    <property type="entry name" value="TRANSCRIPTIONAL REGULATOR"/>
    <property type="match status" value="1"/>
</dbReference>
<evidence type="ECO:0000256" key="2">
    <source>
        <dbReference type="ARBA" id="ARBA00023015"/>
    </source>
</evidence>
<feature type="domain" description="HTH lysR-type" evidence="5">
    <location>
        <begin position="8"/>
        <end position="65"/>
    </location>
</feature>
<keyword evidence="2" id="KW-0805">Transcription regulation</keyword>
<dbReference type="Pfam" id="PF03466">
    <property type="entry name" value="LysR_substrate"/>
    <property type="match status" value="1"/>
</dbReference>
<keyword evidence="4" id="KW-0804">Transcription</keyword>
<evidence type="ECO:0000313" key="9">
    <source>
        <dbReference type="Proteomes" id="UP001138708"/>
    </source>
</evidence>
<dbReference type="EMBL" id="JAAEDK010000053">
    <property type="protein sequence ID" value="MBR0661424.1"/>
    <property type="molecule type" value="Genomic_DNA"/>
</dbReference>
<keyword evidence="8" id="KW-1185">Reference proteome</keyword>
<proteinExistence type="inferred from homology"/>
<dbReference type="Gene3D" id="3.40.190.10">
    <property type="entry name" value="Periplasmic binding protein-like II"/>
    <property type="match status" value="2"/>
</dbReference>
<reference evidence="6" key="3">
    <citation type="journal article" date="2021" name="Syst. Appl. Microbiol.">
        <title>Roseomonas hellenica sp. nov., isolated from roots of wild-growing Alkanna tinctoria.</title>
        <authorList>
            <person name="Rat A."/>
            <person name="Naranjo H.D."/>
            <person name="Lebbe L."/>
            <person name="Cnockaert M."/>
            <person name="Krigas N."/>
            <person name="Grigoriadou K."/>
            <person name="Maloupa E."/>
            <person name="Willems A."/>
        </authorList>
    </citation>
    <scope>NUCLEOTIDE SEQUENCE</scope>
    <source>
        <strain evidence="6">LMG 31161</strain>
    </source>
</reference>
<evidence type="ECO:0000256" key="1">
    <source>
        <dbReference type="ARBA" id="ARBA00009437"/>
    </source>
</evidence>
<dbReference type="AlphaFoldDB" id="A0A9X9WM64"/>
<protein>
    <submittedName>
        <fullName evidence="6">LysR family transcriptional regulator</fullName>
    </submittedName>
</protein>
<evidence type="ECO:0000313" key="7">
    <source>
        <dbReference type="EMBL" id="NKE19154.1"/>
    </source>
</evidence>
<dbReference type="FunFam" id="1.10.10.10:FF:000001">
    <property type="entry name" value="LysR family transcriptional regulator"/>
    <property type="match status" value="1"/>
</dbReference>
<gene>
    <name evidence="7" type="ORF">GWK15_19520</name>
    <name evidence="6" type="ORF">GXW75_19370</name>
</gene>
<dbReference type="Gene3D" id="1.10.10.10">
    <property type="entry name" value="Winged helix-like DNA-binding domain superfamily/Winged helix DNA-binding domain"/>
    <property type="match status" value="1"/>
</dbReference>
<dbReference type="RefSeq" id="WP_168043065.1">
    <property type="nucleotide sequence ID" value="NZ_JAAEDK010000053.1"/>
</dbReference>
<reference evidence="7 8" key="2">
    <citation type="submission" date="2020-02" db="EMBL/GenBank/DDBJ databases">
        <authorList>
            <person name="Sun Q."/>
            <person name="Inoue M."/>
        </authorList>
    </citation>
    <scope>NUCLEOTIDE SEQUENCE [LARGE SCALE GENOMIC DNA]</scope>
    <source>
        <strain evidence="7 8">KCTC 22478</strain>
    </source>
</reference>
<comment type="caution">
    <text evidence="6">The sequence shown here is derived from an EMBL/GenBank/DDBJ whole genome shotgun (WGS) entry which is preliminary data.</text>
</comment>
<evidence type="ECO:0000313" key="8">
    <source>
        <dbReference type="Proteomes" id="UP000746741"/>
    </source>
</evidence>
<name>A0A9X9WM64_9PROT</name>
<dbReference type="InterPro" id="IPR000847">
    <property type="entry name" value="LysR_HTH_N"/>
</dbReference>
<dbReference type="SUPFAM" id="SSF53850">
    <property type="entry name" value="Periplasmic binding protein-like II"/>
    <property type="match status" value="1"/>
</dbReference>
<evidence type="ECO:0000256" key="3">
    <source>
        <dbReference type="ARBA" id="ARBA00023125"/>
    </source>
</evidence>
<sequence length="294" mass="31426">MLSIPPGIDPDLLRSFVLIAEGGSFTRAANAVGRTQSAVSMQIRRLEETLGQPLLLRGPRGVETTPHGAWLLDRARRLLAMHDEIVTTFRTPAVSGTVRLGTPDDYALRWLPGILARFAEVHPAVEVEVTCAPSNELVQRLEDDEIDLTLLSEGNERPGMMGQPLWRAGLRWIGSTQHATHRRSPIPLATAQPRCVWHRAAVKALDEAGLPWRVAYTSTSQAGTLAPALAGLAVTIGLPGPLPSGLRFLGAEDGMPSLPDFAILLFTGAGSSSVVETLAEAIRAGFAEAAVTQS</sequence>
<organism evidence="6 9">
    <name type="scientific">Neoroseomonas oryzicola</name>
    <dbReference type="NCBI Taxonomy" id="535904"/>
    <lineage>
        <taxon>Bacteria</taxon>
        <taxon>Pseudomonadati</taxon>
        <taxon>Pseudomonadota</taxon>
        <taxon>Alphaproteobacteria</taxon>
        <taxon>Acetobacterales</taxon>
        <taxon>Acetobacteraceae</taxon>
        <taxon>Neoroseomonas</taxon>
    </lineage>
</organism>
<dbReference type="Proteomes" id="UP000746741">
    <property type="component" value="Unassembled WGS sequence"/>
</dbReference>
<keyword evidence="3" id="KW-0238">DNA-binding</keyword>
<accession>A0A9X9WM64</accession>
<dbReference type="GO" id="GO:0003700">
    <property type="term" value="F:DNA-binding transcription factor activity"/>
    <property type="evidence" value="ECO:0007669"/>
    <property type="project" value="InterPro"/>
</dbReference>
<dbReference type="InterPro" id="IPR036390">
    <property type="entry name" value="WH_DNA-bd_sf"/>
</dbReference>
<reference evidence="6" key="1">
    <citation type="submission" date="2020-01" db="EMBL/GenBank/DDBJ databases">
        <authorList>
            <person name="Rat A."/>
        </authorList>
    </citation>
    <scope>NUCLEOTIDE SEQUENCE</scope>
    <source>
        <strain evidence="6">LMG 31161</strain>
    </source>
</reference>
<dbReference type="EMBL" id="JAAVUP010000008">
    <property type="protein sequence ID" value="NKE19154.1"/>
    <property type="molecule type" value="Genomic_DNA"/>
</dbReference>
<evidence type="ECO:0000256" key="4">
    <source>
        <dbReference type="ARBA" id="ARBA00023163"/>
    </source>
</evidence>
<dbReference type="PROSITE" id="PS50931">
    <property type="entry name" value="HTH_LYSR"/>
    <property type="match status" value="1"/>
</dbReference>
<dbReference type="InterPro" id="IPR036388">
    <property type="entry name" value="WH-like_DNA-bd_sf"/>
</dbReference>
<dbReference type="Pfam" id="PF00126">
    <property type="entry name" value="HTH_1"/>
    <property type="match status" value="1"/>
</dbReference>
<comment type="similarity">
    <text evidence="1">Belongs to the LysR transcriptional regulatory family.</text>
</comment>
<dbReference type="PRINTS" id="PR00039">
    <property type="entry name" value="HTHLYSR"/>
</dbReference>
<dbReference type="Proteomes" id="UP001138708">
    <property type="component" value="Unassembled WGS sequence"/>
</dbReference>
<dbReference type="InterPro" id="IPR005119">
    <property type="entry name" value="LysR_subst-bd"/>
</dbReference>
<dbReference type="InterPro" id="IPR050176">
    <property type="entry name" value="LTTR"/>
</dbReference>
<dbReference type="SUPFAM" id="SSF46785">
    <property type="entry name" value="Winged helix' DNA-binding domain"/>
    <property type="match status" value="1"/>
</dbReference>
<evidence type="ECO:0000259" key="5">
    <source>
        <dbReference type="PROSITE" id="PS50931"/>
    </source>
</evidence>